<dbReference type="EMBL" id="MCFL01000004">
    <property type="protein sequence ID" value="ORZ40084.1"/>
    <property type="molecule type" value="Genomic_DNA"/>
</dbReference>
<keyword evidence="2" id="KW-1185">Reference proteome</keyword>
<reference evidence="1 2" key="1">
    <citation type="submission" date="2016-07" db="EMBL/GenBank/DDBJ databases">
        <title>Pervasive Adenine N6-methylation of Active Genes in Fungi.</title>
        <authorList>
            <consortium name="DOE Joint Genome Institute"/>
            <person name="Mondo S.J."/>
            <person name="Dannebaum R.O."/>
            <person name="Kuo R.C."/>
            <person name="Labutti K."/>
            <person name="Haridas S."/>
            <person name="Kuo A."/>
            <person name="Salamov A."/>
            <person name="Ahrendt S.R."/>
            <person name="Lipzen A."/>
            <person name="Sullivan W."/>
            <person name="Andreopoulos W.B."/>
            <person name="Clum A."/>
            <person name="Lindquist E."/>
            <person name="Daum C."/>
            <person name="Ramamoorthy G.K."/>
            <person name="Gryganskyi A."/>
            <person name="Culley D."/>
            <person name="Magnuson J.K."/>
            <person name="James T.Y."/>
            <person name="O'Malley M.A."/>
            <person name="Stajich J.E."/>
            <person name="Spatafora J.W."/>
            <person name="Visel A."/>
            <person name="Grigoriev I.V."/>
        </authorList>
    </citation>
    <scope>NUCLEOTIDE SEQUENCE [LARGE SCALE GENOMIC DNA]</scope>
    <source>
        <strain evidence="1 2">PL171</strain>
    </source>
</reference>
<organism evidence="1 2">
    <name type="scientific">Catenaria anguillulae PL171</name>
    <dbReference type="NCBI Taxonomy" id="765915"/>
    <lineage>
        <taxon>Eukaryota</taxon>
        <taxon>Fungi</taxon>
        <taxon>Fungi incertae sedis</taxon>
        <taxon>Blastocladiomycota</taxon>
        <taxon>Blastocladiomycetes</taxon>
        <taxon>Blastocladiales</taxon>
        <taxon>Catenariaceae</taxon>
        <taxon>Catenaria</taxon>
    </lineage>
</organism>
<dbReference type="AlphaFoldDB" id="A0A1Y2I1K6"/>
<evidence type="ECO:0000313" key="2">
    <source>
        <dbReference type="Proteomes" id="UP000193411"/>
    </source>
</evidence>
<evidence type="ECO:0000313" key="1">
    <source>
        <dbReference type="EMBL" id="ORZ40084.1"/>
    </source>
</evidence>
<dbReference type="Proteomes" id="UP000193411">
    <property type="component" value="Unassembled WGS sequence"/>
</dbReference>
<accession>A0A1Y2I1K6</accession>
<protein>
    <submittedName>
        <fullName evidence="1">Uncharacterized protein</fullName>
    </submittedName>
</protein>
<proteinExistence type="predicted"/>
<name>A0A1Y2I1K6_9FUNG</name>
<gene>
    <name evidence="1" type="ORF">BCR44DRAFT_1426222</name>
</gene>
<sequence>MSPDMLPRPLRSNVERCGRRCRSRLSQSWSVAHCCRPCRAWSRGPRLRRAFDGGIDSCKTASCVVQVALGLVLQFQYRRVNAIQ</sequence>
<comment type="caution">
    <text evidence="1">The sequence shown here is derived from an EMBL/GenBank/DDBJ whole genome shotgun (WGS) entry which is preliminary data.</text>
</comment>